<protein>
    <recommendedName>
        <fullName evidence="3">(2Fe-2S) ferredoxin domain-containing protein</fullName>
    </recommendedName>
</protein>
<dbReference type="KEGG" id="haby:HLVA_15980"/>
<dbReference type="InterPro" id="IPR036249">
    <property type="entry name" value="Thioredoxin-like_sf"/>
</dbReference>
<reference evidence="1 2" key="1">
    <citation type="submission" date="2022-11" db="EMBL/GenBank/DDBJ databases">
        <title>Haliovirga abyssi gen. nov., sp. nov., a mesophilic fermentative bacterium isolated from the Iheya North hydrothermal field and the proposal of Haliovirgaceae fam. nov.</title>
        <authorList>
            <person name="Miyazaki U."/>
            <person name="Tame A."/>
            <person name="Miyazaki J."/>
            <person name="Takai K."/>
            <person name="Sawayama S."/>
            <person name="Kitajima M."/>
            <person name="Okamoto A."/>
            <person name="Nakagawa S."/>
        </authorList>
    </citation>
    <scope>NUCLEOTIDE SEQUENCE [LARGE SCALE GENOMIC DNA]</scope>
    <source>
        <strain evidence="1 2">IC12</strain>
    </source>
</reference>
<dbReference type="Proteomes" id="UP001321582">
    <property type="component" value="Chromosome"/>
</dbReference>
<dbReference type="CDD" id="cd03064">
    <property type="entry name" value="TRX_Fd_NuoE"/>
    <property type="match status" value="1"/>
</dbReference>
<dbReference type="Pfam" id="PF01257">
    <property type="entry name" value="2Fe-2S_thioredx"/>
    <property type="match status" value="1"/>
</dbReference>
<keyword evidence="2" id="KW-1185">Reference proteome</keyword>
<dbReference type="RefSeq" id="WP_307903875.1">
    <property type="nucleotide sequence ID" value="NZ_AP027059.1"/>
</dbReference>
<evidence type="ECO:0000313" key="2">
    <source>
        <dbReference type="Proteomes" id="UP001321582"/>
    </source>
</evidence>
<evidence type="ECO:0000313" key="1">
    <source>
        <dbReference type="EMBL" id="BDU51029.1"/>
    </source>
</evidence>
<dbReference type="Gene3D" id="3.40.30.10">
    <property type="entry name" value="Glutaredoxin"/>
    <property type="match status" value="1"/>
</dbReference>
<name>A0AAU9DJJ9_9FUSO</name>
<organism evidence="1 2">
    <name type="scientific">Haliovirga abyssi</name>
    <dbReference type="NCBI Taxonomy" id="2996794"/>
    <lineage>
        <taxon>Bacteria</taxon>
        <taxon>Fusobacteriati</taxon>
        <taxon>Fusobacteriota</taxon>
        <taxon>Fusobacteriia</taxon>
        <taxon>Fusobacteriales</taxon>
        <taxon>Haliovirgaceae</taxon>
        <taxon>Haliovirga</taxon>
    </lineage>
</organism>
<dbReference type="EMBL" id="AP027059">
    <property type="protein sequence ID" value="BDU51029.1"/>
    <property type="molecule type" value="Genomic_DNA"/>
</dbReference>
<evidence type="ECO:0008006" key="3">
    <source>
        <dbReference type="Google" id="ProtNLM"/>
    </source>
</evidence>
<dbReference type="SUPFAM" id="SSF52833">
    <property type="entry name" value="Thioredoxin-like"/>
    <property type="match status" value="1"/>
</dbReference>
<dbReference type="InterPro" id="IPR042128">
    <property type="entry name" value="NuoE_dom"/>
</dbReference>
<dbReference type="AlphaFoldDB" id="A0AAU9DJJ9"/>
<sequence length="81" mass="9111">MKVKIKICVGTTCHLMGSSSLVDIKKKFPLEITDDIEVGFATCFGFCNGEKIPPIVEINGKFYEDMNEEKLIQIVKDLKEV</sequence>
<accession>A0AAU9DJJ9</accession>
<proteinExistence type="predicted"/>
<gene>
    <name evidence="1" type="ORF">HLVA_15980</name>
</gene>